<feature type="transmembrane region" description="Helical" evidence="7">
    <location>
        <begin position="272"/>
        <end position="290"/>
    </location>
</feature>
<dbReference type="Proteomes" id="UP000766550">
    <property type="component" value="Unassembled WGS sequence"/>
</dbReference>
<proteinExistence type="inferred from homology"/>
<dbReference type="GO" id="GO:0015297">
    <property type="term" value="F:antiporter activity"/>
    <property type="evidence" value="ECO:0007669"/>
    <property type="project" value="InterPro"/>
</dbReference>
<organism evidence="9 10">
    <name type="scientific">Haloarcula limicola</name>
    <dbReference type="NCBI Taxonomy" id="1429915"/>
    <lineage>
        <taxon>Archaea</taxon>
        <taxon>Methanobacteriati</taxon>
        <taxon>Methanobacteriota</taxon>
        <taxon>Stenosarchaea group</taxon>
        <taxon>Halobacteria</taxon>
        <taxon>Halobacteriales</taxon>
        <taxon>Haloarculaceae</taxon>
        <taxon>Haloarcula</taxon>
    </lineage>
</organism>
<evidence type="ECO:0000313" key="9">
    <source>
        <dbReference type="EMBL" id="MBV0923935.1"/>
    </source>
</evidence>
<dbReference type="PANTHER" id="PTHR42751">
    <property type="entry name" value="SODIUM/HYDROGEN EXCHANGER FAMILY/TRKA DOMAIN PROTEIN"/>
    <property type="match status" value="1"/>
</dbReference>
<dbReference type="PANTHER" id="PTHR42751:SF6">
    <property type="entry name" value="CONSERVED INTEGRAL MEMBRANE TRANSPORT PROTEIN-RELATED"/>
    <property type="match status" value="1"/>
</dbReference>
<dbReference type="OrthoDB" id="12029at2157"/>
<dbReference type="GO" id="GO:1902600">
    <property type="term" value="P:proton transmembrane transport"/>
    <property type="evidence" value="ECO:0007669"/>
    <property type="project" value="InterPro"/>
</dbReference>
<dbReference type="Gene3D" id="1.20.1530.20">
    <property type="match status" value="1"/>
</dbReference>
<dbReference type="RefSeq" id="WP_162317026.1">
    <property type="nucleotide sequence ID" value="NZ_JAHQXF010000001.1"/>
</dbReference>
<reference evidence="9 10" key="1">
    <citation type="submission" date="2021-06" db="EMBL/GenBank/DDBJ databases">
        <title>New haloarchaea isolates fom saline soil.</title>
        <authorList>
            <person name="Duran-Viseras A."/>
            <person name="Sanchez-Porro C.S."/>
            <person name="Ventosa A."/>
        </authorList>
    </citation>
    <scope>NUCLEOTIDE SEQUENCE [LARGE SCALE GENOMIC DNA]</scope>
    <source>
        <strain evidence="9 10">JCM 183640</strain>
    </source>
</reference>
<feature type="domain" description="Cation/H+ exchanger transmembrane" evidence="8">
    <location>
        <begin position="12"/>
        <end position="379"/>
    </location>
</feature>
<evidence type="ECO:0000256" key="1">
    <source>
        <dbReference type="ARBA" id="ARBA00004141"/>
    </source>
</evidence>
<keyword evidence="6 7" id="KW-0472">Membrane</keyword>
<comment type="similarity">
    <text evidence="2">Belongs to the monovalent cation:proton antiporter 2 (CPA2) transporter (TC 2.A.37) family.</text>
</comment>
<comment type="caution">
    <text evidence="9">The sequence shown here is derived from an EMBL/GenBank/DDBJ whole genome shotgun (WGS) entry which is preliminary data.</text>
</comment>
<dbReference type="InterPro" id="IPR006153">
    <property type="entry name" value="Cation/H_exchanger_TM"/>
</dbReference>
<feature type="transmembrane region" description="Helical" evidence="7">
    <location>
        <begin position="91"/>
        <end position="116"/>
    </location>
</feature>
<feature type="transmembrane region" description="Helical" evidence="7">
    <location>
        <begin position="60"/>
        <end position="79"/>
    </location>
</feature>
<name>A0A8J8C7V5_9EURY</name>
<evidence type="ECO:0000256" key="3">
    <source>
        <dbReference type="ARBA" id="ARBA00022448"/>
    </source>
</evidence>
<evidence type="ECO:0000256" key="7">
    <source>
        <dbReference type="SAM" id="Phobius"/>
    </source>
</evidence>
<keyword evidence="10" id="KW-1185">Reference proteome</keyword>
<evidence type="ECO:0000256" key="5">
    <source>
        <dbReference type="ARBA" id="ARBA00022989"/>
    </source>
</evidence>
<feature type="transmembrane region" description="Helical" evidence="7">
    <location>
        <begin position="296"/>
        <end position="316"/>
    </location>
</feature>
<dbReference type="InterPro" id="IPR038770">
    <property type="entry name" value="Na+/solute_symporter_sf"/>
</dbReference>
<keyword evidence="4 7" id="KW-0812">Transmembrane</keyword>
<sequence length="399" mass="39975">MANPLLVAGAVLLSLVALALGAQRLGQSVIPTYILAGVVVGPFGVGLGGGTIGVPLPELLSLPAALGVVLLLFFVGLELSVDELLADRRAFGLAGAVDVGASLPLGFLVGLAAGFAPLEAGFLALVVFNSSTVVIAKSVVDAGWLGTRAGDAIFGVVVVEDVVTALSFAVLSALVVGGTGIDLAWSLAAGVVFLAALAAVTLRGAARIGTALRPLRGDLFVVAALGAAALIAGLGAFTRTSEAVAAFLAGGLFQKAGLAPETERYLAPVRDVFAVVFFLWIGVQTDPLVVTSVAPLVLGVGGVTLVGQLVSGYYAGRAFGLDADGAVRMGAALTPRGEFSLVIAAFLTAAGTTPTLSETIPAFTVGYVLLTSVVGSVLLHRADGIAALRRRVLGIERGE</sequence>
<feature type="transmembrane region" description="Helical" evidence="7">
    <location>
        <begin position="362"/>
        <end position="380"/>
    </location>
</feature>
<keyword evidence="3" id="KW-0813">Transport</keyword>
<dbReference type="AlphaFoldDB" id="A0A8J8C7V5"/>
<evidence type="ECO:0000313" key="10">
    <source>
        <dbReference type="Proteomes" id="UP000766550"/>
    </source>
</evidence>
<keyword evidence="5 7" id="KW-1133">Transmembrane helix</keyword>
<dbReference type="EMBL" id="JAHQXF010000001">
    <property type="protein sequence ID" value="MBV0923935.1"/>
    <property type="molecule type" value="Genomic_DNA"/>
</dbReference>
<accession>A0A8J8C7V5</accession>
<comment type="subcellular location">
    <subcellularLocation>
        <location evidence="1">Membrane</location>
        <topology evidence="1">Multi-pass membrane protein</topology>
    </subcellularLocation>
</comment>
<evidence type="ECO:0000256" key="2">
    <source>
        <dbReference type="ARBA" id="ARBA00005551"/>
    </source>
</evidence>
<dbReference type="Pfam" id="PF00999">
    <property type="entry name" value="Na_H_Exchanger"/>
    <property type="match status" value="1"/>
</dbReference>
<evidence type="ECO:0000256" key="6">
    <source>
        <dbReference type="ARBA" id="ARBA00023136"/>
    </source>
</evidence>
<gene>
    <name evidence="9" type="ORF">KTS45_06935</name>
</gene>
<feature type="transmembrane region" description="Helical" evidence="7">
    <location>
        <begin position="218"/>
        <end position="237"/>
    </location>
</feature>
<feature type="transmembrane region" description="Helical" evidence="7">
    <location>
        <begin position="183"/>
        <end position="206"/>
    </location>
</feature>
<dbReference type="GO" id="GO:0016020">
    <property type="term" value="C:membrane"/>
    <property type="evidence" value="ECO:0007669"/>
    <property type="project" value="UniProtKB-SubCell"/>
</dbReference>
<feature type="transmembrane region" description="Helical" evidence="7">
    <location>
        <begin position="152"/>
        <end position="177"/>
    </location>
</feature>
<evidence type="ECO:0000256" key="4">
    <source>
        <dbReference type="ARBA" id="ARBA00022692"/>
    </source>
</evidence>
<evidence type="ECO:0000259" key="8">
    <source>
        <dbReference type="Pfam" id="PF00999"/>
    </source>
</evidence>
<protein>
    <submittedName>
        <fullName evidence="9">Cation:proton antiporter</fullName>
    </submittedName>
</protein>
<feature type="transmembrane region" description="Helical" evidence="7">
    <location>
        <begin position="122"/>
        <end position="140"/>
    </location>
</feature>